<evidence type="ECO:0000256" key="6">
    <source>
        <dbReference type="ARBA" id="ARBA00023125"/>
    </source>
</evidence>
<keyword evidence="6" id="KW-0238">DNA-binding</keyword>
<dbReference type="GO" id="GO:0016787">
    <property type="term" value="F:hydrolase activity"/>
    <property type="evidence" value="ECO:0007669"/>
    <property type="project" value="UniProtKB-KW"/>
</dbReference>
<feature type="compositionally biased region" description="Low complexity" evidence="9">
    <location>
        <begin position="968"/>
        <end position="977"/>
    </location>
</feature>
<dbReference type="InterPro" id="IPR052131">
    <property type="entry name" value="ATRX_domain-containing"/>
</dbReference>
<dbReference type="InterPro" id="IPR002999">
    <property type="entry name" value="Tudor"/>
</dbReference>
<feature type="compositionally biased region" description="Polar residues" evidence="9">
    <location>
        <begin position="1345"/>
        <end position="1362"/>
    </location>
</feature>
<reference evidence="11 12" key="1">
    <citation type="submission" date="2017-12" db="EMBL/GenBank/DDBJ databases">
        <title>Sequencing, de novo assembly and annotation of complete genome of a new Thraustochytrid species, strain FCC1311.</title>
        <authorList>
            <person name="Sedici K."/>
            <person name="Godart F."/>
            <person name="Aiese Cigliano R."/>
            <person name="Sanseverino W."/>
            <person name="Barakat M."/>
            <person name="Ortet P."/>
            <person name="Marechal E."/>
            <person name="Cagnac O."/>
            <person name="Amato A."/>
        </authorList>
    </citation>
    <scope>NUCLEOTIDE SEQUENCE [LARGE SCALE GENOMIC DNA]</scope>
</reference>
<feature type="compositionally biased region" description="Acidic residues" evidence="9">
    <location>
        <begin position="2065"/>
        <end position="2082"/>
    </location>
</feature>
<feature type="region of interest" description="Disordered" evidence="9">
    <location>
        <begin position="949"/>
        <end position="1006"/>
    </location>
</feature>
<feature type="region of interest" description="Disordered" evidence="9">
    <location>
        <begin position="621"/>
        <end position="666"/>
    </location>
</feature>
<feature type="compositionally biased region" description="Polar residues" evidence="9">
    <location>
        <begin position="174"/>
        <end position="185"/>
    </location>
</feature>
<evidence type="ECO:0000256" key="5">
    <source>
        <dbReference type="ARBA" id="ARBA00022840"/>
    </source>
</evidence>
<sequence>MCMFNLQPGGRRGEEDAFVEGERVLAHFRGNPEAKTYPGVVKRVHDNGRLDVAYDDGDFDKELRPQLVQRENQRRSASRRPSVDTSSPSKQGTKGKVQKKMNNDVLATGDRVLCRFRGKGDEYPGTIARIHPRTGRIDVNYDDGDKDVNLDMSAARPLDKKGPTKRAPGPGATSGPSDASESGSQSEDDDEDEEEEDEEEDELPASPPHFKVDMPVMARFRGKHDSKEFPGKIARVHRNGTLDIHYDDGDVDRQLDPKFVRRKQRVVETGRKDDDAKCCKLVEMLARAIASGGSLAPGAAVLVSQSALATKGRRRTQPGVISALGALRGTFDVTLDESGSTLRDVPARDLEPDEARALTLARLRTVLKNACQDTAANALSRVGLSAALRDALNMIVTKRDAAAAVAMFPSRKPSSGSDSADSLDVRQFLAAVKSTVASFQDAKTRNEAEEPEVAADLAPASVALRQALSACILQAGAKAAKKLVGNHFSLDDFRAALDNLGGRKSLSAADGLAWIHAGLDVRGDGMVAGDHIFYYASCMNVHVPQTASAALNRARAHMHGKEGLSKVLRGLLKDFEKVEGAVTDRQVDSKTARTLLQSAGVDKKDIEAILKIDFATARESLAKSKRSNKKDGEGDGSSSDSSSDSDGGDARSTQKRQATSRKLSINQWRFKRNGPNKFSFDVFIGAMASPPLDEARVRLCVQPLFLTSNAKEWLAKLGKKKVLSESTLFQQLVDRYGLTVTPELLTHCAQLGGALSGKSQEEVAVDTGKLKKWLVKARMVDAGGRAEALGHLRKHLGSTRNQIIAFFNASHGEEDERKDDESDSGRGVISRKAFWALLEEKKAKCARKTLLVRAALEHLDAKRTGEIDVHGAAKLIVDANEIDGKGKRNSGSESESGESSGSEDDSNASDKSSVDAESDSDADSNASKSSGLVTFFGAKQRKEFLKALEKRLPKGGKDPAKALRKALRAASSKSQGSDSEDSGSDGENEHTQRSPRKVRNSSKPSGLASFLGKDIGLDVETAQMLCVLVGSHGPISRDQKAITRLVHLTQSLRGPGVPKAESPAALAIDKLRRAANAQTQAALASQHHGLLDVDKSLKARVKSVLQAKAPKLATREHIAELLDGADEAALVRDLGKKYRIKVPASARLELSKLDTARSGKIDGKKAIASVAKALGAKVDKVQSEAICKHFAAAGAEEGAVDAAALAAALQPETSRVDITFALRHLMEAIDLFAEGSSLIDLEAVFARAMYAMGANLTPSEVYALATMLATKKAGDGMVSLAALRKLEKEAQDVKARDEDASSASSQSEGEENSSASDSSDEDGDKDKGTSDASESEQESDEDNKSTTQRSVKGSRWFTNFRKSQGAPKPSRNDDGVSSDSDSAGAELDTASDEDDSESDGEKSETSLAPRNKAIISSSLRSKLASLDTKRKKALVGQLRKASRGGKGFIPRKTWTAALLKTAQLSKKEINALVSVLGYGDQSAAHVDDLVFLLFKPLSKSSRRVLDKIQAQLRDLSKKKQAALLQSFRKMKGVSKSSALKKSLEAHKLKAGNEKALEQICAYMSQQSSPGAYLADMMSASCDTKRLEKKLRRGLKGHASKGKKKLDREEFYTFMDRTGVPLGEHELRCLSLASQVDEEEEEEDDAQISLKLVSEFARGRGRLGMNTENENDDSEGSGTEDSDASVSSNAGEEDDLSEEDGSSADEDSEDDDDDEMSVSSEEDEVDEEASLSGEDSVDESASDDLASVGSSSSESGSWSGSRRRKDRRRRRSSLTRDGDGSSSVDQRDLGRAMLALGHECSGRSIAREAGHSKEDDKFSRREFVKIGLRLMRASAHKLGAVRSTQLREVLGRADRAGTGTISSREFAESMQVACKGELSREEIKLLVRFADSDRDGQLNIAAFLGTLQRGGPWPRADKRTRAALYKVIRGPVPDPMAYLKTFGRTPSNYRPPVTQELNKSQEHTAESALVEPLAHDSRITEAQAQAQAHISDGTQTLQIQLRVARGIPVIADDKLAQRVLERRARICLWRKPASIILGEDGAYGRHASNSHTGSDDDERSFLGSGEEIDDEENGNGGDDDDDDVQALRRELQRPANTHLRYAGNSYIAPAGWDRAQEDVWQFSSARGADDVLVRIPEGLRELCRVRGESLVLLVELSLLVETGADDRAPPVEMSCGWSGVELEALDRASHEGREVRAALLSPTARRTRRAAKPSADHFFSAIPAPGAKGRDAEASTLLFRPFDIREATL</sequence>
<feature type="compositionally biased region" description="Low complexity" evidence="9">
    <location>
        <begin position="636"/>
        <end position="645"/>
    </location>
</feature>
<dbReference type="Gene3D" id="2.30.30.140">
    <property type="match status" value="3"/>
</dbReference>
<keyword evidence="12" id="KW-1185">Reference proteome</keyword>
<feature type="region of interest" description="Disordered" evidence="9">
    <location>
        <begin position="1290"/>
        <end position="1412"/>
    </location>
</feature>
<dbReference type="SMART" id="SM00333">
    <property type="entry name" value="TUDOR"/>
    <property type="match status" value="3"/>
</dbReference>
<dbReference type="PROSITE" id="PS50222">
    <property type="entry name" value="EF_HAND_2"/>
    <property type="match status" value="1"/>
</dbReference>
<dbReference type="PANTHER" id="PTHR46357:SF1">
    <property type="entry name" value="TRANSCRIPTIONAL REGULATOR ATRX"/>
    <property type="match status" value="1"/>
</dbReference>
<feature type="domain" description="EF-hand" evidence="10">
    <location>
        <begin position="1840"/>
        <end position="1875"/>
    </location>
</feature>
<evidence type="ECO:0000256" key="7">
    <source>
        <dbReference type="ARBA" id="ARBA00023204"/>
    </source>
</evidence>
<feature type="compositionally biased region" description="Low complexity" evidence="9">
    <location>
        <begin position="1742"/>
        <end position="1759"/>
    </location>
</feature>
<dbReference type="InParanoid" id="A0A2R5GT30"/>
<feature type="compositionally biased region" description="Basic residues" evidence="9">
    <location>
        <begin position="1760"/>
        <end position="1772"/>
    </location>
</feature>
<feature type="region of interest" description="Disordered" evidence="9">
    <location>
        <begin position="68"/>
        <end position="104"/>
    </location>
</feature>
<dbReference type="Proteomes" id="UP000241890">
    <property type="component" value="Unassembled WGS sequence"/>
</dbReference>
<dbReference type="InterPro" id="IPR002048">
    <property type="entry name" value="EF_hand_dom"/>
</dbReference>
<dbReference type="PANTHER" id="PTHR46357">
    <property type="entry name" value="TRANSCRIPTIONAL REGULATOR ATRX"/>
    <property type="match status" value="1"/>
</dbReference>
<keyword evidence="5" id="KW-0067">ATP-binding</keyword>
<gene>
    <name evidence="11" type="ORF">FCC1311_102502</name>
</gene>
<keyword evidence="8" id="KW-0539">Nucleus</keyword>
<feature type="compositionally biased region" description="Acidic residues" evidence="9">
    <location>
        <begin position="1389"/>
        <end position="1398"/>
    </location>
</feature>
<proteinExistence type="predicted"/>
<feature type="compositionally biased region" description="Polar residues" evidence="9">
    <location>
        <begin position="655"/>
        <end position="666"/>
    </location>
</feature>
<dbReference type="GO" id="GO:0005509">
    <property type="term" value="F:calcium ion binding"/>
    <property type="evidence" value="ECO:0007669"/>
    <property type="project" value="InterPro"/>
</dbReference>
<feature type="compositionally biased region" description="Basic and acidic residues" evidence="9">
    <location>
        <begin position="1290"/>
        <end position="1299"/>
    </location>
</feature>
<feature type="compositionally biased region" description="Low complexity" evidence="9">
    <location>
        <begin position="891"/>
        <end position="900"/>
    </location>
</feature>
<dbReference type="InterPro" id="IPR011992">
    <property type="entry name" value="EF-hand-dom_pair"/>
</dbReference>
<feature type="region of interest" description="Disordered" evidence="9">
    <location>
        <begin position="883"/>
        <end position="929"/>
    </location>
</feature>
<evidence type="ECO:0000256" key="4">
    <source>
        <dbReference type="ARBA" id="ARBA00022801"/>
    </source>
</evidence>
<feature type="compositionally biased region" description="Acidic residues" evidence="9">
    <location>
        <begin position="1690"/>
        <end position="1741"/>
    </location>
</feature>
<dbReference type="CDD" id="cd04508">
    <property type="entry name" value="Tudor_SF"/>
    <property type="match status" value="2"/>
</dbReference>
<dbReference type="EMBL" id="BEYU01000177">
    <property type="protein sequence ID" value="GBG34027.1"/>
    <property type="molecule type" value="Genomic_DNA"/>
</dbReference>
<evidence type="ECO:0000256" key="1">
    <source>
        <dbReference type="ARBA" id="ARBA00004123"/>
    </source>
</evidence>
<feature type="compositionally biased region" description="Acidic residues" evidence="9">
    <location>
        <begin position="186"/>
        <end position="203"/>
    </location>
</feature>
<feature type="region of interest" description="Disordered" evidence="9">
    <location>
        <begin position="2042"/>
        <end position="2082"/>
    </location>
</feature>
<accession>A0A2R5GT30</accession>
<comment type="subcellular location">
    <subcellularLocation>
        <location evidence="1">Nucleus</location>
    </subcellularLocation>
</comment>
<feature type="compositionally biased region" description="Acidic residues" evidence="9">
    <location>
        <begin position="1668"/>
        <end position="1682"/>
    </location>
</feature>
<feature type="compositionally biased region" description="Basic and acidic residues" evidence="9">
    <location>
        <begin position="949"/>
        <end position="961"/>
    </location>
</feature>
<evidence type="ECO:0000259" key="10">
    <source>
        <dbReference type="PROSITE" id="PS50222"/>
    </source>
</evidence>
<keyword evidence="7" id="KW-0234">DNA repair</keyword>
<dbReference type="GO" id="GO:0006338">
    <property type="term" value="P:chromatin remodeling"/>
    <property type="evidence" value="ECO:0007669"/>
    <property type="project" value="TreeGrafter"/>
</dbReference>
<dbReference type="GO" id="GO:0031297">
    <property type="term" value="P:replication fork processing"/>
    <property type="evidence" value="ECO:0007669"/>
    <property type="project" value="TreeGrafter"/>
</dbReference>
<name>A0A2R5GT30_9STRA</name>
<dbReference type="GO" id="GO:0005634">
    <property type="term" value="C:nucleus"/>
    <property type="evidence" value="ECO:0007669"/>
    <property type="project" value="UniProtKB-SubCell"/>
</dbReference>
<keyword evidence="2" id="KW-0547">Nucleotide-binding</keyword>
<evidence type="ECO:0000256" key="9">
    <source>
        <dbReference type="SAM" id="MobiDB-lite"/>
    </source>
</evidence>
<comment type="caution">
    <text evidence="11">The sequence shown here is derived from an EMBL/GenBank/DDBJ whole genome shotgun (WGS) entry which is preliminary data.</text>
</comment>
<protein>
    <recommendedName>
        <fullName evidence="10">EF-hand domain-containing protein</fullName>
    </recommendedName>
</protein>
<organism evidence="11 12">
    <name type="scientific">Hondaea fermentalgiana</name>
    <dbReference type="NCBI Taxonomy" id="2315210"/>
    <lineage>
        <taxon>Eukaryota</taxon>
        <taxon>Sar</taxon>
        <taxon>Stramenopiles</taxon>
        <taxon>Bigyra</taxon>
        <taxon>Labyrinthulomycetes</taxon>
        <taxon>Thraustochytrida</taxon>
        <taxon>Thraustochytriidae</taxon>
        <taxon>Hondaea</taxon>
    </lineage>
</organism>
<feature type="compositionally biased region" description="Low complexity" evidence="9">
    <location>
        <begin position="1375"/>
        <end position="1388"/>
    </location>
</feature>
<feature type="compositionally biased region" description="Polar residues" evidence="9">
    <location>
        <begin position="83"/>
        <end position="92"/>
    </location>
</feature>
<feature type="region of interest" description="Disordered" evidence="9">
    <location>
        <begin position="136"/>
        <end position="213"/>
    </location>
</feature>
<feature type="region of interest" description="Disordered" evidence="9">
    <location>
        <begin position="1660"/>
        <end position="1786"/>
    </location>
</feature>
<evidence type="ECO:0000313" key="11">
    <source>
        <dbReference type="EMBL" id="GBG34027.1"/>
    </source>
</evidence>
<evidence type="ECO:0000256" key="2">
    <source>
        <dbReference type="ARBA" id="ARBA00022741"/>
    </source>
</evidence>
<feature type="compositionally biased region" description="Basic and acidic residues" evidence="9">
    <location>
        <begin position="1773"/>
        <end position="1786"/>
    </location>
</feature>
<keyword evidence="3" id="KW-0227">DNA damage</keyword>
<evidence type="ECO:0000313" key="12">
    <source>
        <dbReference type="Proteomes" id="UP000241890"/>
    </source>
</evidence>
<dbReference type="Gene3D" id="1.10.238.10">
    <property type="entry name" value="EF-hand"/>
    <property type="match status" value="1"/>
</dbReference>
<evidence type="ECO:0000256" key="3">
    <source>
        <dbReference type="ARBA" id="ARBA00022763"/>
    </source>
</evidence>
<feature type="compositionally biased region" description="Low complexity" evidence="9">
    <location>
        <begin position="1301"/>
        <end position="1317"/>
    </location>
</feature>
<dbReference type="GO" id="GO:0005524">
    <property type="term" value="F:ATP binding"/>
    <property type="evidence" value="ECO:0007669"/>
    <property type="project" value="UniProtKB-KW"/>
</dbReference>
<keyword evidence="4" id="KW-0378">Hydrolase</keyword>
<evidence type="ECO:0000256" key="8">
    <source>
        <dbReference type="ARBA" id="ARBA00023242"/>
    </source>
</evidence>
<dbReference type="SUPFAM" id="SSF47473">
    <property type="entry name" value="EF-hand"/>
    <property type="match status" value="1"/>
</dbReference>
<dbReference type="CDD" id="cd00051">
    <property type="entry name" value="EFh"/>
    <property type="match status" value="1"/>
</dbReference>
<dbReference type="GO" id="GO:0031490">
    <property type="term" value="F:chromatin DNA binding"/>
    <property type="evidence" value="ECO:0007669"/>
    <property type="project" value="TreeGrafter"/>
</dbReference>
<dbReference type="GO" id="GO:0006281">
    <property type="term" value="P:DNA repair"/>
    <property type="evidence" value="ECO:0007669"/>
    <property type="project" value="UniProtKB-KW"/>
</dbReference>
<dbReference type="GO" id="GO:0005721">
    <property type="term" value="C:pericentric heterochromatin"/>
    <property type="evidence" value="ECO:0007669"/>
    <property type="project" value="TreeGrafter"/>
</dbReference>